<dbReference type="Gene3D" id="2.60.40.1240">
    <property type="match status" value="1"/>
</dbReference>
<dbReference type="Proteomes" id="UP000276568">
    <property type="component" value="Unassembled WGS sequence"/>
</dbReference>
<dbReference type="AlphaFoldDB" id="A0A3N0HWL9"/>
<protein>
    <submittedName>
        <fullName evidence="4">DUF5067 domain-containing protein</fullName>
    </submittedName>
</protein>
<feature type="chain" id="PRO_5039148460" evidence="2">
    <location>
        <begin position="20"/>
        <end position="148"/>
    </location>
</feature>
<evidence type="ECO:0000259" key="3">
    <source>
        <dbReference type="Pfam" id="PF16729"/>
    </source>
</evidence>
<reference evidence="4 5" key="1">
    <citation type="submission" date="2018-11" db="EMBL/GenBank/DDBJ databases">
        <title>Clostridium sp. nov., a member of the family Erysipelotrichaceae isolated from pig faeces.</title>
        <authorList>
            <person name="Chang Y.-H."/>
        </authorList>
    </citation>
    <scope>NUCLEOTIDE SEQUENCE [LARGE SCALE GENOMIC DNA]</scope>
    <source>
        <strain evidence="4 5">YH-panp20</strain>
    </source>
</reference>
<accession>A0A3N0HWL9</accession>
<feature type="domain" description="DUF5067" evidence="3">
    <location>
        <begin position="23"/>
        <end position="128"/>
    </location>
</feature>
<dbReference type="Pfam" id="PF16729">
    <property type="entry name" value="DUF5067"/>
    <property type="match status" value="1"/>
</dbReference>
<evidence type="ECO:0000256" key="2">
    <source>
        <dbReference type="SAM" id="SignalP"/>
    </source>
</evidence>
<proteinExistence type="predicted"/>
<comment type="caution">
    <text evidence="4">The sequence shown here is derived from an EMBL/GenBank/DDBJ whole genome shotgun (WGS) entry which is preliminary data.</text>
</comment>
<evidence type="ECO:0000256" key="1">
    <source>
        <dbReference type="ARBA" id="ARBA00022729"/>
    </source>
</evidence>
<evidence type="ECO:0000313" key="5">
    <source>
        <dbReference type="Proteomes" id="UP000276568"/>
    </source>
</evidence>
<gene>
    <name evidence="4" type="ORF">EDX97_11565</name>
</gene>
<keyword evidence="5" id="KW-1185">Reference proteome</keyword>
<name>A0A3N0HWL9_9FIRM</name>
<dbReference type="InterPro" id="IPR029050">
    <property type="entry name" value="Immunoprotect_excell_Ig-like"/>
</dbReference>
<sequence>MKKLATLMLVVMMAFSITACGSTEETKKELTNTAEYEECVLTLGDAEITTNDNGEKVAKVNATFTNNSDEPLYAMSLFAVRAFQNDKEITDVSDINGADASLIKEVKDGASVEVSYQFKLDDDSPVEVLIGEPTADQDTIGKQTYFDK</sequence>
<keyword evidence="1 2" id="KW-0732">Signal</keyword>
<evidence type="ECO:0000313" key="4">
    <source>
        <dbReference type="EMBL" id="RNM29048.1"/>
    </source>
</evidence>
<dbReference type="EMBL" id="RJQC01000006">
    <property type="protein sequence ID" value="RNM29048.1"/>
    <property type="molecule type" value="Genomic_DNA"/>
</dbReference>
<dbReference type="RefSeq" id="WP_128521290.1">
    <property type="nucleotide sequence ID" value="NZ_RJQC01000006.1"/>
</dbReference>
<dbReference type="OrthoDB" id="9816357at2"/>
<dbReference type="InterPro" id="IPR031989">
    <property type="entry name" value="DUF5067"/>
</dbReference>
<feature type="signal peptide" evidence="2">
    <location>
        <begin position="1"/>
        <end position="19"/>
    </location>
</feature>
<organism evidence="4 5">
    <name type="scientific">Absicoccus porci</name>
    <dbReference type="NCBI Taxonomy" id="2486576"/>
    <lineage>
        <taxon>Bacteria</taxon>
        <taxon>Bacillati</taxon>
        <taxon>Bacillota</taxon>
        <taxon>Erysipelotrichia</taxon>
        <taxon>Erysipelotrichales</taxon>
        <taxon>Erysipelotrichaceae</taxon>
        <taxon>Absicoccus</taxon>
    </lineage>
</organism>
<dbReference type="PROSITE" id="PS51257">
    <property type="entry name" value="PROKAR_LIPOPROTEIN"/>
    <property type="match status" value="1"/>
</dbReference>